<evidence type="ECO:0008006" key="3">
    <source>
        <dbReference type="Google" id="ProtNLM"/>
    </source>
</evidence>
<dbReference type="Proteomes" id="UP001197626">
    <property type="component" value="Chromosome"/>
</dbReference>
<organism evidence="1 2">
    <name type="scientific">Staphylococcus ratti</name>
    <dbReference type="NCBI Taxonomy" id="2892440"/>
    <lineage>
        <taxon>Bacteria</taxon>
        <taxon>Bacillati</taxon>
        <taxon>Bacillota</taxon>
        <taxon>Bacilli</taxon>
        <taxon>Bacillales</taxon>
        <taxon>Staphylococcaceae</taxon>
        <taxon>Staphylococcus</taxon>
    </lineage>
</organism>
<protein>
    <recommendedName>
        <fullName evidence="3">Phage protein</fullName>
    </recommendedName>
</protein>
<sequence length="139" mass="16221">MRTVLALKRNGEKINETSYDQFDQMKAERAYQNYKNNRKSKPWLKTVPQSVKPSPAYYDLCRFVGVPTEVPDSSKENNERKIDFPVIENDRSRELNYNGQTFTVNQLAKLIGKTREDINQRLSKGWTVRRFLKNGGFIG</sequence>
<dbReference type="EMBL" id="CP086654">
    <property type="protein sequence ID" value="UEX89709.1"/>
    <property type="molecule type" value="Genomic_DNA"/>
</dbReference>
<gene>
    <name evidence="1" type="ORF">LN051_09080</name>
</gene>
<proteinExistence type="predicted"/>
<name>A0ABY3PBM5_9STAP</name>
<keyword evidence="2" id="KW-1185">Reference proteome</keyword>
<dbReference type="RefSeq" id="WP_229292214.1">
    <property type="nucleotide sequence ID" value="NZ_CP086654.1"/>
</dbReference>
<reference evidence="1 2" key="1">
    <citation type="journal article" date="2022" name="Pathogens">
        <title>Staphylococcus ratti sp. nov. Isolated from a Lab Rat.</title>
        <authorList>
            <person name="Kovarovic V."/>
            <person name="Sedlacek I."/>
            <person name="Petras P."/>
            <person name="Kralova S."/>
            <person name="Maslanova I."/>
            <person name="Svec P."/>
            <person name="Neumann-Schaal M."/>
            <person name="Botka T."/>
            <person name="Gelbicova T."/>
            <person name="Stankova E."/>
            <person name="Doskar J."/>
            <person name="Pantucek R."/>
        </authorList>
    </citation>
    <scope>NUCLEOTIDE SEQUENCE [LARGE SCALE GENOMIC DNA]</scope>
    <source>
        <strain evidence="1 2">CCM 9025</strain>
    </source>
</reference>
<accession>A0ABY3PBM5</accession>
<evidence type="ECO:0000313" key="2">
    <source>
        <dbReference type="Proteomes" id="UP001197626"/>
    </source>
</evidence>
<evidence type="ECO:0000313" key="1">
    <source>
        <dbReference type="EMBL" id="UEX89709.1"/>
    </source>
</evidence>